<dbReference type="PROSITE" id="PS00018">
    <property type="entry name" value="EF_HAND_1"/>
    <property type="match status" value="1"/>
</dbReference>
<dbReference type="EMBL" id="OZ034819">
    <property type="protein sequence ID" value="CAL1396101.1"/>
    <property type="molecule type" value="Genomic_DNA"/>
</dbReference>
<evidence type="ECO:0000313" key="3">
    <source>
        <dbReference type="EMBL" id="CAL1396101.1"/>
    </source>
</evidence>
<name>A0AAV2FCS8_9ROSI</name>
<organism evidence="3 4">
    <name type="scientific">Linum trigynum</name>
    <dbReference type="NCBI Taxonomy" id="586398"/>
    <lineage>
        <taxon>Eukaryota</taxon>
        <taxon>Viridiplantae</taxon>
        <taxon>Streptophyta</taxon>
        <taxon>Embryophyta</taxon>
        <taxon>Tracheophyta</taxon>
        <taxon>Spermatophyta</taxon>
        <taxon>Magnoliopsida</taxon>
        <taxon>eudicotyledons</taxon>
        <taxon>Gunneridae</taxon>
        <taxon>Pentapetalae</taxon>
        <taxon>rosids</taxon>
        <taxon>fabids</taxon>
        <taxon>Malpighiales</taxon>
        <taxon>Linaceae</taxon>
        <taxon>Linum</taxon>
    </lineage>
</organism>
<feature type="domain" description="EF-hand" evidence="2">
    <location>
        <begin position="50"/>
        <end position="85"/>
    </location>
</feature>
<protein>
    <recommendedName>
        <fullName evidence="2">EF-hand domain-containing protein</fullName>
    </recommendedName>
</protein>
<dbReference type="InterPro" id="IPR018247">
    <property type="entry name" value="EF_Hand_1_Ca_BS"/>
</dbReference>
<dbReference type="InterPro" id="IPR011992">
    <property type="entry name" value="EF-hand-dom_pair"/>
</dbReference>
<keyword evidence="4" id="KW-1185">Reference proteome</keyword>
<keyword evidence="1" id="KW-0106">Calcium</keyword>
<dbReference type="Proteomes" id="UP001497516">
    <property type="component" value="Chromosome 6"/>
</dbReference>
<sequence>MRALRYISTKRTTSILPSLHIILLSFHFHFMDNVALNFHGLGRSTRPVTLSEDQLHQIFMQFDANCDKRLCKEELKRAFSQLGAIIPGYRARRC</sequence>
<accession>A0AAV2FCS8</accession>
<proteinExistence type="predicted"/>
<evidence type="ECO:0000259" key="2">
    <source>
        <dbReference type="PROSITE" id="PS50222"/>
    </source>
</evidence>
<gene>
    <name evidence="3" type="ORF">LTRI10_LOCUS36486</name>
</gene>
<dbReference type="PROSITE" id="PS50222">
    <property type="entry name" value="EF_HAND_2"/>
    <property type="match status" value="1"/>
</dbReference>
<reference evidence="3 4" key="1">
    <citation type="submission" date="2024-04" db="EMBL/GenBank/DDBJ databases">
        <authorList>
            <person name="Fracassetti M."/>
        </authorList>
    </citation>
    <scope>NUCLEOTIDE SEQUENCE [LARGE SCALE GENOMIC DNA]</scope>
</reference>
<dbReference type="GO" id="GO:0005509">
    <property type="term" value="F:calcium ion binding"/>
    <property type="evidence" value="ECO:0007669"/>
    <property type="project" value="InterPro"/>
</dbReference>
<dbReference type="Gene3D" id="1.10.238.10">
    <property type="entry name" value="EF-hand"/>
    <property type="match status" value="1"/>
</dbReference>
<evidence type="ECO:0000256" key="1">
    <source>
        <dbReference type="ARBA" id="ARBA00022837"/>
    </source>
</evidence>
<dbReference type="SUPFAM" id="SSF47473">
    <property type="entry name" value="EF-hand"/>
    <property type="match status" value="1"/>
</dbReference>
<evidence type="ECO:0000313" key="4">
    <source>
        <dbReference type="Proteomes" id="UP001497516"/>
    </source>
</evidence>
<dbReference type="InterPro" id="IPR002048">
    <property type="entry name" value="EF_hand_dom"/>
</dbReference>
<dbReference type="AlphaFoldDB" id="A0AAV2FCS8"/>